<dbReference type="CDD" id="cd01038">
    <property type="entry name" value="Endonuclease_DUF559"/>
    <property type="match status" value="1"/>
</dbReference>
<name>A0A1V2EWZ7_9SPHN</name>
<evidence type="ECO:0000256" key="1">
    <source>
        <dbReference type="SAM" id="MobiDB-lite"/>
    </source>
</evidence>
<dbReference type="Pfam" id="PF04480">
    <property type="entry name" value="DUF559"/>
    <property type="match status" value="1"/>
</dbReference>
<dbReference type="EMBL" id="MPSB01000002">
    <property type="protein sequence ID" value="ONF97196.1"/>
    <property type="molecule type" value="Genomic_DNA"/>
</dbReference>
<accession>A0A1V2EWZ7</accession>
<dbReference type="SUPFAM" id="SSF52980">
    <property type="entry name" value="Restriction endonuclease-like"/>
    <property type="match status" value="1"/>
</dbReference>
<evidence type="ECO:0000313" key="3">
    <source>
        <dbReference type="EMBL" id="ONF97196.1"/>
    </source>
</evidence>
<comment type="caution">
    <text evidence="3">The sequence shown here is derived from an EMBL/GenBank/DDBJ whole genome shotgun (WGS) entry which is preliminary data.</text>
</comment>
<organism evidence="3 4">
    <name type="scientific">Sphingomonas jeddahensis</name>
    <dbReference type="NCBI Taxonomy" id="1915074"/>
    <lineage>
        <taxon>Bacteria</taxon>
        <taxon>Pseudomonadati</taxon>
        <taxon>Pseudomonadota</taxon>
        <taxon>Alphaproteobacteria</taxon>
        <taxon>Sphingomonadales</taxon>
        <taxon>Sphingomonadaceae</taxon>
        <taxon>Sphingomonas</taxon>
    </lineage>
</organism>
<dbReference type="PANTHER" id="PTHR38590">
    <property type="entry name" value="BLL0828 PROTEIN"/>
    <property type="match status" value="1"/>
</dbReference>
<feature type="region of interest" description="Disordered" evidence="1">
    <location>
        <begin position="119"/>
        <end position="160"/>
    </location>
</feature>
<sequence>MRMPDRGYARPTARSRELRAMMTDAERKLWACLSARKVAGVRFNRQFPAGPFICDFVSRSAKPVIEVDGGQHGVGAERDYARTRFIESQGYRVIRFWNNDVLERLEGVICEIERVLADMPSPSPSRKREGDEEGRPAELPSRLREGLGEGLSKQTEPPCP</sequence>
<feature type="compositionally biased region" description="Basic and acidic residues" evidence="1">
    <location>
        <begin position="126"/>
        <end position="147"/>
    </location>
</feature>
<keyword evidence="4" id="KW-1185">Reference proteome</keyword>
<protein>
    <recommendedName>
        <fullName evidence="2">DUF559 domain-containing protein</fullName>
    </recommendedName>
</protein>
<evidence type="ECO:0000259" key="2">
    <source>
        <dbReference type="Pfam" id="PF04480"/>
    </source>
</evidence>
<dbReference type="STRING" id="1915074.SPHI_06330"/>
<dbReference type="Proteomes" id="UP000188729">
    <property type="component" value="Unassembled WGS sequence"/>
</dbReference>
<dbReference type="InterPro" id="IPR011335">
    <property type="entry name" value="Restrct_endonuc-II-like"/>
</dbReference>
<dbReference type="AlphaFoldDB" id="A0A1V2EWZ7"/>
<reference evidence="3 4" key="1">
    <citation type="submission" date="2016-11" db="EMBL/GenBank/DDBJ databases">
        <title>Genome sequence of Sphingomonas jeddahensis G39.</title>
        <authorList>
            <person name="Poehlein A."/>
            <person name="Wuebbeler J.H."/>
            <person name="Steinbuechel A."/>
            <person name="Daniel R."/>
        </authorList>
    </citation>
    <scope>NUCLEOTIDE SEQUENCE [LARGE SCALE GENOMIC DNA]</scope>
    <source>
        <strain evidence="3 4">G39</strain>
    </source>
</reference>
<proteinExistence type="predicted"/>
<dbReference type="InterPro" id="IPR047216">
    <property type="entry name" value="Endonuclease_DUF559_bact"/>
</dbReference>
<dbReference type="PANTHER" id="PTHR38590:SF1">
    <property type="entry name" value="BLL0828 PROTEIN"/>
    <property type="match status" value="1"/>
</dbReference>
<gene>
    <name evidence="3" type="ORF">SPHI_06330</name>
</gene>
<evidence type="ECO:0000313" key="4">
    <source>
        <dbReference type="Proteomes" id="UP000188729"/>
    </source>
</evidence>
<feature type="domain" description="DUF559" evidence="2">
    <location>
        <begin position="12"/>
        <end position="116"/>
    </location>
</feature>
<dbReference type="InterPro" id="IPR007569">
    <property type="entry name" value="DUF559"/>
</dbReference>
<dbReference type="Gene3D" id="3.40.960.10">
    <property type="entry name" value="VSR Endonuclease"/>
    <property type="match status" value="1"/>
</dbReference>